<dbReference type="AlphaFoldDB" id="A0A8T1WY25"/>
<dbReference type="Proteomes" id="UP000693981">
    <property type="component" value="Unassembled WGS sequence"/>
</dbReference>
<name>A0A8T1WY25_9STRA</name>
<protein>
    <recommendedName>
        <fullName evidence="2 5">peptidylprolyl isomerase</fullName>
        <ecNumber evidence="2 5">5.2.1.8</ecNumber>
    </recommendedName>
</protein>
<reference evidence="7" key="1">
    <citation type="submission" date="2021-02" db="EMBL/GenBank/DDBJ databases">
        <authorList>
            <person name="Palmer J.M."/>
        </authorList>
    </citation>
    <scope>NUCLEOTIDE SEQUENCE</scope>
    <source>
        <strain evidence="7">SCRP23</strain>
    </source>
</reference>
<keyword evidence="8" id="KW-1185">Reference proteome</keyword>
<dbReference type="PANTHER" id="PTHR10516">
    <property type="entry name" value="PEPTIDYL-PROLYL CIS-TRANS ISOMERASE"/>
    <property type="match status" value="1"/>
</dbReference>
<proteinExistence type="predicted"/>
<evidence type="ECO:0000256" key="4">
    <source>
        <dbReference type="ARBA" id="ARBA00023235"/>
    </source>
</evidence>
<evidence type="ECO:0000256" key="3">
    <source>
        <dbReference type="ARBA" id="ARBA00023110"/>
    </source>
</evidence>
<dbReference type="GO" id="GO:0003755">
    <property type="term" value="F:peptidyl-prolyl cis-trans isomerase activity"/>
    <property type="evidence" value="ECO:0007669"/>
    <property type="project" value="UniProtKB-KW"/>
</dbReference>
<evidence type="ECO:0000313" key="7">
    <source>
        <dbReference type="EMBL" id="KAG7398797.1"/>
    </source>
</evidence>
<evidence type="ECO:0000313" key="8">
    <source>
        <dbReference type="Proteomes" id="UP000693981"/>
    </source>
</evidence>
<dbReference type="FunFam" id="3.10.50.40:FF:000047">
    <property type="entry name" value="Peptidylprolyl isomerase"/>
    <property type="match status" value="1"/>
</dbReference>
<accession>A0A8T1WY25</accession>
<evidence type="ECO:0000256" key="2">
    <source>
        <dbReference type="ARBA" id="ARBA00013194"/>
    </source>
</evidence>
<feature type="domain" description="PPIase FKBP-type" evidence="6">
    <location>
        <begin position="237"/>
        <end position="326"/>
    </location>
</feature>
<organism evidence="7 8">
    <name type="scientific">Phytophthora boehmeriae</name>
    <dbReference type="NCBI Taxonomy" id="109152"/>
    <lineage>
        <taxon>Eukaryota</taxon>
        <taxon>Sar</taxon>
        <taxon>Stramenopiles</taxon>
        <taxon>Oomycota</taxon>
        <taxon>Peronosporomycetes</taxon>
        <taxon>Peronosporales</taxon>
        <taxon>Peronosporaceae</taxon>
        <taxon>Phytophthora</taxon>
    </lineage>
</organism>
<evidence type="ECO:0000256" key="1">
    <source>
        <dbReference type="ARBA" id="ARBA00000971"/>
    </source>
</evidence>
<dbReference type="OrthoDB" id="1902587at2759"/>
<dbReference type="EMBL" id="JAGDFL010000071">
    <property type="protein sequence ID" value="KAG7398797.1"/>
    <property type="molecule type" value="Genomic_DNA"/>
</dbReference>
<dbReference type="InterPro" id="IPR001179">
    <property type="entry name" value="PPIase_FKBP_dom"/>
</dbReference>
<gene>
    <name evidence="7" type="primary">FKBP11</name>
    <name evidence="7" type="ORF">PHYBOEH_010429</name>
</gene>
<feature type="domain" description="PPIase FKBP-type" evidence="6">
    <location>
        <begin position="75"/>
        <end position="147"/>
    </location>
</feature>
<comment type="caution">
    <text evidence="7">The sequence shown here is derived from an EMBL/GenBank/DDBJ whole genome shotgun (WGS) entry which is preliminary data.</text>
</comment>
<dbReference type="PANTHER" id="PTHR10516:SF443">
    <property type="entry name" value="FK506-BINDING PROTEIN 59-RELATED"/>
    <property type="match status" value="1"/>
</dbReference>
<dbReference type="InterPro" id="IPR050689">
    <property type="entry name" value="FKBP-type_PPIase"/>
</dbReference>
<sequence length="328" mass="35109">MMLPKRFPTLVARAARQNARSIVRRQSRSLLELAQSLPVASAAPRSLQSVAFPSMNFSGSASFSSQSGASAVALGDRVSLHMDGTLSGGGTLPKTEEGKPLVFVVGSGQVLPGVEDAVQGMSKGESKTVEIEPAQAFGADKQILTVPLKEMNLPEKEREMLKVGQVLELAGGERARIVKLSDESMDIDLAHPYAGQSLTVTLELVDVQPHSELSVEERIVLPEVIEEGDGVTFPQRGDTMVMHYTGNLAADGRKFDSSRDRGQPFQFQIGVGQVIRGWDEGVMRMSKGMKATLNIPAAKGYGKAGAGGVIPPDADLVFEVELLDIVRR</sequence>
<dbReference type="Pfam" id="PF00254">
    <property type="entry name" value="FKBP_C"/>
    <property type="match status" value="2"/>
</dbReference>
<dbReference type="PROSITE" id="PS50059">
    <property type="entry name" value="FKBP_PPIASE"/>
    <property type="match status" value="2"/>
</dbReference>
<keyword evidence="4 5" id="KW-0413">Isomerase</keyword>
<evidence type="ECO:0000259" key="6">
    <source>
        <dbReference type="PROSITE" id="PS50059"/>
    </source>
</evidence>
<dbReference type="EC" id="5.2.1.8" evidence="2 5"/>
<evidence type="ECO:0000256" key="5">
    <source>
        <dbReference type="PROSITE-ProRule" id="PRU00277"/>
    </source>
</evidence>
<comment type="catalytic activity">
    <reaction evidence="1 5">
        <text>[protein]-peptidylproline (omega=180) = [protein]-peptidylproline (omega=0)</text>
        <dbReference type="Rhea" id="RHEA:16237"/>
        <dbReference type="Rhea" id="RHEA-COMP:10747"/>
        <dbReference type="Rhea" id="RHEA-COMP:10748"/>
        <dbReference type="ChEBI" id="CHEBI:83833"/>
        <dbReference type="ChEBI" id="CHEBI:83834"/>
        <dbReference type="EC" id="5.2.1.8"/>
    </reaction>
</comment>
<keyword evidence="3 5" id="KW-0697">Rotamase</keyword>